<dbReference type="AlphaFoldDB" id="A0A5B7CJG8"/>
<dbReference type="InterPro" id="IPR037448">
    <property type="entry name" value="Zig-8"/>
</dbReference>
<sequence>MEGSDEGMEKIASITLPSVWTEGASLLKVLDYEGRGGVTVITQASENTISHLLMRNATPSDSGTYSCTPSNGRRATTTVHVLNGEPQAESQQPVCLSAGPQRAAATLRGTQGSSAFVFTVFCCP</sequence>
<evidence type="ECO:0000259" key="1">
    <source>
        <dbReference type="PROSITE" id="PS50835"/>
    </source>
</evidence>
<dbReference type="InterPro" id="IPR013783">
    <property type="entry name" value="Ig-like_fold"/>
</dbReference>
<comment type="caution">
    <text evidence="2">The sequence shown here is derived from an EMBL/GenBank/DDBJ whole genome shotgun (WGS) entry which is preliminary data.</text>
</comment>
<evidence type="ECO:0000313" key="3">
    <source>
        <dbReference type="Proteomes" id="UP000324222"/>
    </source>
</evidence>
<feature type="domain" description="Ig-like" evidence="1">
    <location>
        <begin position="20"/>
        <end position="80"/>
    </location>
</feature>
<keyword evidence="3" id="KW-1185">Reference proteome</keyword>
<organism evidence="2 3">
    <name type="scientific">Portunus trituberculatus</name>
    <name type="common">Swimming crab</name>
    <name type="synonym">Neptunus trituberculatus</name>
    <dbReference type="NCBI Taxonomy" id="210409"/>
    <lineage>
        <taxon>Eukaryota</taxon>
        <taxon>Metazoa</taxon>
        <taxon>Ecdysozoa</taxon>
        <taxon>Arthropoda</taxon>
        <taxon>Crustacea</taxon>
        <taxon>Multicrustacea</taxon>
        <taxon>Malacostraca</taxon>
        <taxon>Eumalacostraca</taxon>
        <taxon>Eucarida</taxon>
        <taxon>Decapoda</taxon>
        <taxon>Pleocyemata</taxon>
        <taxon>Brachyura</taxon>
        <taxon>Eubrachyura</taxon>
        <taxon>Portunoidea</taxon>
        <taxon>Portunidae</taxon>
        <taxon>Portuninae</taxon>
        <taxon>Portunus</taxon>
    </lineage>
</organism>
<dbReference type="PROSITE" id="PS50835">
    <property type="entry name" value="IG_LIKE"/>
    <property type="match status" value="1"/>
</dbReference>
<dbReference type="GO" id="GO:0050808">
    <property type="term" value="P:synapse organization"/>
    <property type="evidence" value="ECO:0007669"/>
    <property type="project" value="TreeGrafter"/>
</dbReference>
<accession>A0A5B7CJG8</accession>
<dbReference type="InterPro" id="IPR036179">
    <property type="entry name" value="Ig-like_dom_sf"/>
</dbReference>
<dbReference type="Gene3D" id="2.60.40.10">
    <property type="entry name" value="Immunoglobulins"/>
    <property type="match status" value="1"/>
</dbReference>
<reference evidence="2 3" key="1">
    <citation type="submission" date="2019-05" db="EMBL/GenBank/DDBJ databases">
        <title>Another draft genome of Portunus trituberculatus and its Hox gene families provides insights of decapod evolution.</title>
        <authorList>
            <person name="Jeong J.-H."/>
            <person name="Song I."/>
            <person name="Kim S."/>
            <person name="Choi T."/>
            <person name="Kim D."/>
            <person name="Ryu S."/>
            <person name="Kim W."/>
        </authorList>
    </citation>
    <scope>NUCLEOTIDE SEQUENCE [LARGE SCALE GENOMIC DNA]</scope>
    <source>
        <tissue evidence="2">Muscle</tissue>
    </source>
</reference>
<dbReference type="CDD" id="cd00096">
    <property type="entry name" value="Ig"/>
    <property type="match status" value="1"/>
</dbReference>
<evidence type="ECO:0000313" key="2">
    <source>
        <dbReference type="EMBL" id="MPC09308.1"/>
    </source>
</evidence>
<name>A0A5B7CJG8_PORTR</name>
<protein>
    <recommendedName>
        <fullName evidence="1">Ig-like domain-containing protein</fullName>
    </recommendedName>
</protein>
<dbReference type="PANTHER" id="PTHR23279:SF36">
    <property type="entry name" value="DEFECTIVE PROBOSCIS EXTENSION RESPONSE 9, ISOFORM A"/>
    <property type="match status" value="1"/>
</dbReference>
<dbReference type="Proteomes" id="UP000324222">
    <property type="component" value="Unassembled WGS sequence"/>
</dbReference>
<dbReference type="PANTHER" id="PTHR23279">
    <property type="entry name" value="DEFECTIVE PROBOSCIS EXTENSION RESPONSE DPR -RELATED"/>
    <property type="match status" value="1"/>
</dbReference>
<dbReference type="InterPro" id="IPR007110">
    <property type="entry name" value="Ig-like_dom"/>
</dbReference>
<dbReference type="GO" id="GO:0032589">
    <property type="term" value="C:neuron projection membrane"/>
    <property type="evidence" value="ECO:0007669"/>
    <property type="project" value="TreeGrafter"/>
</dbReference>
<gene>
    <name evidence="2" type="ORF">E2C01_001917</name>
</gene>
<dbReference type="OrthoDB" id="8049355at2759"/>
<dbReference type="EMBL" id="VSRR010000063">
    <property type="protein sequence ID" value="MPC09308.1"/>
    <property type="molecule type" value="Genomic_DNA"/>
</dbReference>
<proteinExistence type="predicted"/>
<dbReference type="SUPFAM" id="SSF48726">
    <property type="entry name" value="Immunoglobulin"/>
    <property type="match status" value="1"/>
</dbReference>